<dbReference type="Pfam" id="PF00652">
    <property type="entry name" value="Ricin_B_lectin"/>
    <property type="match status" value="1"/>
</dbReference>
<feature type="transmembrane region" description="Helical" evidence="2">
    <location>
        <begin position="69"/>
        <end position="90"/>
    </location>
</feature>
<proteinExistence type="predicted"/>
<feature type="compositionally biased region" description="Basic residues" evidence="1">
    <location>
        <begin position="59"/>
        <end position="68"/>
    </location>
</feature>
<dbReference type="Gene3D" id="2.80.10.50">
    <property type="match status" value="1"/>
</dbReference>
<name>A0A7W7M8F4_9ACTN</name>
<dbReference type="InterPro" id="IPR035992">
    <property type="entry name" value="Ricin_B-like_lectins"/>
</dbReference>
<dbReference type="InterPro" id="IPR000772">
    <property type="entry name" value="Ricin_B_lectin"/>
</dbReference>
<keyword evidence="2" id="KW-0812">Transmembrane</keyword>
<dbReference type="SUPFAM" id="SSF50370">
    <property type="entry name" value="Ricin B-like lectins"/>
    <property type="match status" value="1"/>
</dbReference>
<evidence type="ECO:0000313" key="5">
    <source>
        <dbReference type="Proteomes" id="UP000546162"/>
    </source>
</evidence>
<evidence type="ECO:0000256" key="2">
    <source>
        <dbReference type="SAM" id="Phobius"/>
    </source>
</evidence>
<dbReference type="EMBL" id="JACHNB010000001">
    <property type="protein sequence ID" value="MBB4740868.1"/>
    <property type="molecule type" value="Genomic_DNA"/>
</dbReference>
<protein>
    <recommendedName>
        <fullName evidence="3">Ricin B lectin domain-containing protein</fullName>
    </recommendedName>
</protein>
<keyword evidence="2" id="KW-0472">Membrane</keyword>
<dbReference type="AlphaFoldDB" id="A0A7W7M8F4"/>
<evidence type="ECO:0000313" key="4">
    <source>
        <dbReference type="EMBL" id="MBB4740868.1"/>
    </source>
</evidence>
<evidence type="ECO:0000256" key="1">
    <source>
        <dbReference type="SAM" id="MobiDB-lite"/>
    </source>
</evidence>
<keyword evidence="2" id="KW-1133">Transmembrane helix</keyword>
<keyword evidence="5" id="KW-1185">Reference proteome</keyword>
<feature type="compositionally biased region" description="Gly residues" evidence="1">
    <location>
        <begin position="129"/>
        <end position="141"/>
    </location>
</feature>
<organism evidence="4 5">
    <name type="scientific">Actinoplanes octamycinicus</name>
    <dbReference type="NCBI Taxonomy" id="135948"/>
    <lineage>
        <taxon>Bacteria</taxon>
        <taxon>Bacillati</taxon>
        <taxon>Actinomycetota</taxon>
        <taxon>Actinomycetes</taxon>
        <taxon>Micromonosporales</taxon>
        <taxon>Micromonosporaceae</taxon>
        <taxon>Actinoplanes</taxon>
    </lineage>
</organism>
<dbReference type="RefSeq" id="WP_185041419.1">
    <property type="nucleotide sequence ID" value="NZ_BAABFG010000005.1"/>
</dbReference>
<gene>
    <name evidence="4" type="ORF">BJY16_004327</name>
</gene>
<dbReference type="PROSITE" id="PS50231">
    <property type="entry name" value="RICIN_B_LECTIN"/>
    <property type="match status" value="1"/>
</dbReference>
<dbReference type="Proteomes" id="UP000546162">
    <property type="component" value="Unassembled WGS sequence"/>
</dbReference>
<accession>A0A7W7M8F4</accession>
<reference evidence="4 5" key="1">
    <citation type="submission" date="2020-08" db="EMBL/GenBank/DDBJ databases">
        <title>Sequencing the genomes of 1000 actinobacteria strains.</title>
        <authorList>
            <person name="Klenk H.-P."/>
        </authorList>
    </citation>
    <scope>NUCLEOTIDE SEQUENCE [LARGE SCALE GENOMIC DNA]</scope>
    <source>
        <strain evidence="4 5">DSM 45809</strain>
    </source>
</reference>
<dbReference type="SMART" id="SM00458">
    <property type="entry name" value="RICIN"/>
    <property type="match status" value="1"/>
</dbReference>
<feature type="compositionally biased region" description="Low complexity" evidence="1">
    <location>
        <begin position="142"/>
        <end position="173"/>
    </location>
</feature>
<sequence length="319" mass="32282">MDDEDFGTDRDPLLVRPFVVQDGEPAEHVSSGATWPAGTASDSPTQILPVFSGAEAKKPRGPRRKRRPLLVAGVGAGVLTVLAVAGYTALRPDLEPTLSADLPEHSLPAVTGPAATATSPSPDEESGDGTTGGGQPGGDSGSGQDPEPTGDPTASTGSTAPTTAPAAAPPGSAAASAAAPAASATNGPAALAPSPLATGTGLLVSGNGLCLDLPNAIPADDNALQVFDCNRSIAQVWTLSDDGTLRVMGRCALLVGDDTVHLTECDRRTTSQWRTTGNRELVNLASNECLTDPSGGARPRTRVVVVRCTGDANQQWALR</sequence>
<feature type="region of interest" description="Disordered" evidence="1">
    <location>
        <begin position="99"/>
        <end position="173"/>
    </location>
</feature>
<feature type="domain" description="Ricin B lectin" evidence="3">
    <location>
        <begin position="198"/>
        <end position="319"/>
    </location>
</feature>
<comment type="caution">
    <text evidence="4">The sequence shown here is derived from an EMBL/GenBank/DDBJ whole genome shotgun (WGS) entry which is preliminary data.</text>
</comment>
<evidence type="ECO:0000259" key="3">
    <source>
        <dbReference type="SMART" id="SM00458"/>
    </source>
</evidence>
<feature type="region of interest" description="Disordered" evidence="1">
    <location>
        <begin position="23"/>
        <end position="69"/>
    </location>
</feature>